<dbReference type="InterPro" id="IPR006685">
    <property type="entry name" value="MscS_channel_2nd"/>
</dbReference>
<accession>A0A7Y9J9B5</accession>
<dbReference type="SUPFAM" id="SSF50182">
    <property type="entry name" value="Sm-like ribonucleoproteins"/>
    <property type="match status" value="1"/>
</dbReference>
<evidence type="ECO:0000313" key="5">
    <source>
        <dbReference type="Proteomes" id="UP000535511"/>
    </source>
</evidence>
<keyword evidence="2" id="KW-1133">Transmembrane helix</keyword>
<feature type="region of interest" description="Disordered" evidence="1">
    <location>
        <begin position="351"/>
        <end position="407"/>
    </location>
</feature>
<dbReference type="Gene3D" id="1.10.287.1260">
    <property type="match status" value="1"/>
</dbReference>
<feature type="domain" description="Mechanosensitive ion channel MscS" evidence="3">
    <location>
        <begin position="186"/>
        <end position="252"/>
    </location>
</feature>
<dbReference type="PANTHER" id="PTHR30566">
    <property type="entry name" value="YNAI-RELATED MECHANOSENSITIVE ION CHANNEL"/>
    <property type="match status" value="1"/>
</dbReference>
<feature type="transmembrane region" description="Helical" evidence="2">
    <location>
        <begin position="164"/>
        <end position="183"/>
    </location>
</feature>
<proteinExistence type="predicted"/>
<reference evidence="4 5" key="1">
    <citation type="submission" date="2020-07" db="EMBL/GenBank/DDBJ databases">
        <title>Sequencing the genomes of 1000 actinobacteria strains.</title>
        <authorList>
            <person name="Klenk H.-P."/>
        </authorList>
    </citation>
    <scope>NUCLEOTIDE SEQUENCE [LARGE SCALE GENOMIC DNA]</scope>
    <source>
        <strain evidence="4 5">DSM 21350</strain>
    </source>
</reference>
<feature type="transmembrane region" description="Helical" evidence="2">
    <location>
        <begin position="15"/>
        <end position="37"/>
    </location>
</feature>
<organism evidence="4 5">
    <name type="scientific">Nocardioides panaciterrulae</name>
    <dbReference type="NCBI Taxonomy" id="661492"/>
    <lineage>
        <taxon>Bacteria</taxon>
        <taxon>Bacillati</taxon>
        <taxon>Actinomycetota</taxon>
        <taxon>Actinomycetes</taxon>
        <taxon>Propionibacteriales</taxon>
        <taxon>Nocardioidaceae</taxon>
        <taxon>Nocardioides</taxon>
    </lineage>
</organism>
<evidence type="ECO:0000256" key="2">
    <source>
        <dbReference type="SAM" id="Phobius"/>
    </source>
</evidence>
<protein>
    <submittedName>
        <fullName evidence="4">Small-conductance mechanosensitive channel</fullName>
    </submittedName>
</protein>
<keyword evidence="2" id="KW-0812">Transmembrane</keyword>
<keyword evidence="2" id="KW-0472">Membrane</keyword>
<evidence type="ECO:0000259" key="3">
    <source>
        <dbReference type="Pfam" id="PF00924"/>
    </source>
</evidence>
<name>A0A7Y9J9B5_9ACTN</name>
<dbReference type="PANTHER" id="PTHR30566:SF25">
    <property type="entry name" value="INNER MEMBRANE PROTEIN"/>
    <property type="match status" value="1"/>
</dbReference>
<feature type="transmembrane region" description="Helical" evidence="2">
    <location>
        <begin position="58"/>
        <end position="77"/>
    </location>
</feature>
<dbReference type="Proteomes" id="UP000535511">
    <property type="component" value="Unassembled WGS sequence"/>
</dbReference>
<dbReference type="InterPro" id="IPR010920">
    <property type="entry name" value="LSM_dom_sf"/>
</dbReference>
<comment type="caution">
    <text evidence="4">The sequence shown here is derived from an EMBL/GenBank/DDBJ whole genome shotgun (WGS) entry which is preliminary data.</text>
</comment>
<keyword evidence="5" id="KW-1185">Reference proteome</keyword>
<evidence type="ECO:0000313" key="4">
    <source>
        <dbReference type="EMBL" id="NYD40375.1"/>
    </source>
</evidence>
<gene>
    <name evidence="4" type="ORF">BJZ21_000458</name>
</gene>
<dbReference type="Pfam" id="PF00924">
    <property type="entry name" value="MS_channel_2nd"/>
    <property type="match status" value="1"/>
</dbReference>
<evidence type="ECO:0000256" key="1">
    <source>
        <dbReference type="SAM" id="MobiDB-lite"/>
    </source>
</evidence>
<feature type="compositionally biased region" description="Basic and acidic residues" evidence="1">
    <location>
        <begin position="361"/>
        <end position="381"/>
    </location>
</feature>
<feature type="transmembrane region" description="Helical" evidence="2">
    <location>
        <begin position="83"/>
        <end position="110"/>
    </location>
</feature>
<dbReference type="GO" id="GO:0055085">
    <property type="term" value="P:transmembrane transport"/>
    <property type="evidence" value="ECO:0007669"/>
    <property type="project" value="InterPro"/>
</dbReference>
<dbReference type="EMBL" id="JACCBG010000001">
    <property type="protein sequence ID" value="NYD40375.1"/>
    <property type="molecule type" value="Genomic_DNA"/>
</dbReference>
<sequence length="407" mass="45182">MHATVALMAVNWERLGIGVGTALLGAAAVIVLTRVMLALAARRWPSLRHLIRAAKIPFRVLVLLLALNPAVAVLRRHEADTTWWAWTTITARVLAIVALGWFLTTVVLFVEDSGLRRYRTEARDNRIARRLRTQTLVLRRLTVSAGVLVTTGAVLFSFPQVQVVGASLLASAGVISVVAGLAAQSVLGNVFAGIQLAFSDAIRLDDAVIVENEWGWIEEVTLFYVVVRLWDDRRLVLPSTYFTTTPFQNWTRTHSELLGSVELDLDWRVDTAEMRRELDAALARTDLWDGRVKVLQVTDAVGGWVRVRMLVTAADAPSLFDLRCHVREHMVAWVRDHADAGLPRQRVEMVQAPAPSSFEPVDDRRDGGLFHGDPAADERARRMGTGTIPLPRMDPLPAQEQPDRPPS</sequence>
<feature type="transmembrane region" description="Helical" evidence="2">
    <location>
        <begin position="136"/>
        <end position="158"/>
    </location>
</feature>
<dbReference type="RefSeq" id="WP_218851240.1">
    <property type="nucleotide sequence ID" value="NZ_JACCBG010000001.1"/>
</dbReference>
<dbReference type="GO" id="GO:0016020">
    <property type="term" value="C:membrane"/>
    <property type="evidence" value="ECO:0007669"/>
    <property type="project" value="InterPro"/>
</dbReference>
<dbReference type="AlphaFoldDB" id="A0A7Y9J9B5"/>